<name>A0A0D9ASH8_STUST</name>
<gene>
    <name evidence="1" type="ORF">UF78_09325</name>
</gene>
<dbReference type="Proteomes" id="UP000032487">
    <property type="component" value="Unassembled WGS sequence"/>
</dbReference>
<comment type="caution">
    <text evidence="1">The sequence shown here is derived from an EMBL/GenBank/DDBJ whole genome shotgun (WGS) entry which is preliminary data.</text>
</comment>
<dbReference type="EMBL" id="JYHV01000015">
    <property type="protein sequence ID" value="KJH82331.1"/>
    <property type="molecule type" value="Genomic_DNA"/>
</dbReference>
<evidence type="ECO:0000313" key="1">
    <source>
        <dbReference type="EMBL" id="KJH82331.1"/>
    </source>
</evidence>
<accession>A0A0D9ASH8</accession>
<proteinExistence type="predicted"/>
<dbReference type="PATRIC" id="fig|316.101.peg.893"/>
<dbReference type="AlphaFoldDB" id="A0A0D9ASH8"/>
<protein>
    <submittedName>
        <fullName evidence="1">Uncharacterized protein</fullName>
    </submittedName>
</protein>
<sequence>MCPVNLDSSFMASGQLKLSDELGMLRTADSLLSNITDGTAICLQPASDRCCRARMAHGTITA</sequence>
<organism evidence="1 2">
    <name type="scientific">Stutzerimonas stutzeri</name>
    <name type="common">Pseudomonas stutzeri</name>
    <dbReference type="NCBI Taxonomy" id="316"/>
    <lineage>
        <taxon>Bacteria</taxon>
        <taxon>Pseudomonadati</taxon>
        <taxon>Pseudomonadota</taxon>
        <taxon>Gammaproteobacteria</taxon>
        <taxon>Pseudomonadales</taxon>
        <taxon>Pseudomonadaceae</taxon>
        <taxon>Stutzerimonas</taxon>
    </lineage>
</organism>
<reference evidence="1 2" key="1">
    <citation type="submission" date="2015-02" db="EMBL/GenBank/DDBJ databases">
        <title>Draft genome sequence of Pseudomonas stutzeri NT0128 isolated from wheat (Triticum turgidum) rhizosphere.</title>
        <authorList>
            <person name="Tovi N."/>
            <person name="Frenk S."/>
            <person name="Hadar Y."/>
            <person name="Minz D."/>
        </authorList>
    </citation>
    <scope>NUCLEOTIDE SEQUENCE [LARGE SCALE GENOMIC DNA]</scope>
    <source>
        <strain evidence="1 2">NT0128</strain>
    </source>
</reference>
<evidence type="ECO:0000313" key="2">
    <source>
        <dbReference type="Proteomes" id="UP000032487"/>
    </source>
</evidence>